<evidence type="ECO:0000256" key="1">
    <source>
        <dbReference type="SAM" id="MobiDB-lite"/>
    </source>
</evidence>
<feature type="region of interest" description="Disordered" evidence="1">
    <location>
        <begin position="52"/>
        <end position="75"/>
    </location>
</feature>
<dbReference type="AlphaFoldDB" id="M0NX86"/>
<keyword evidence="2" id="KW-0812">Transmembrane</keyword>
<dbReference type="InterPro" id="IPR055693">
    <property type="entry name" value="DUF7269"/>
</dbReference>
<evidence type="ECO:0000313" key="3">
    <source>
        <dbReference type="EMBL" id="EMA61879.1"/>
    </source>
</evidence>
<dbReference type="Proteomes" id="UP000011546">
    <property type="component" value="Unassembled WGS sequence"/>
</dbReference>
<proteinExistence type="predicted"/>
<reference evidence="3 4" key="1">
    <citation type="journal article" date="2014" name="PLoS Genet.">
        <title>Phylogenetically driven sequencing of extremely halophilic archaea reveals strategies for static and dynamic osmo-response.</title>
        <authorList>
            <person name="Becker E.A."/>
            <person name="Seitzer P.M."/>
            <person name="Tritt A."/>
            <person name="Larsen D."/>
            <person name="Krusor M."/>
            <person name="Yao A.I."/>
            <person name="Wu D."/>
            <person name="Madern D."/>
            <person name="Eisen J.A."/>
            <person name="Darling A.E."/>
            <person name="Facciotti M.T."/>
        </authorList>
    </citation>
    <scope>NUCLEOTIDE SEQUENCE [LARGE SCALE GENOMIC DNA]</scope>
    <source>
        <strain evidence="3 4">JCM 14978</strain>
    </source>
</reference>
<dbReference type="OrthoDB" id="307812at2157"/>
<keyword evidence="2" id="KW-0472">Membrane</keyword>
<sequence length="194" mass="20174">MRPLALVGVAAVAVGFVAVANRSIAAAIDPSTVVVTLIGALAVAQGARYANERRGRDRRTADPGEPERRAPATVPGAELDERIDRMTAASLGGYASRRELRERVRGVAVAAVARERNCSTGAADRAVELGTWTDDPTAAAFFAGDASYPVGVRVRAALRGRSRYGYGLRAAIDAVERLDPDGSDSPDGSAGAAR</sequence>
<dbReference type="PATRIC" id="fig|1230456.3.peg.2339"/>
<keyword evidence="4" id="KW-1185">Reference proteome</keyword>
<feature type="transmembrane region" description="Helical" evidence="2">
    <location>
        <begin position="32"/>
        <end position="50"/>
    </location>
</feature>
<keyword evidence="2" id="KW-1133">Transmembrane helix</keyword>
<protein>
    <submittedName>
        <fullName evidence="3">Uncharacterized protein</fullName>
    </submittedName>
</protein>
<name>M0NX86_9EURY</name>
<organism evidence="3 4">
    <name type="scientific">Halorubrum kocurii JCM 14978</name>
    <dbReference type="NCBI Taxonomy" id="1230456"/>
    <lineage>
        <taxon>Archaea</taxon>
        <taxon>Methanobacteriati</taxon>
        <taxon>Methanobacteriota</taxon>
        <taxon>Stenosarchaea group</taxon>
        <taxon>Halobacteria</taxon>
        <taxon>Halobacteriales</taxon>
        <taxon>Haloferacaceae</taxon>
        <taxon>Halorubrum</taxon>
    </lineage>
</organism>
<dbReference type="RefSeq" id="WP_008849040.1">
    <property type="nucleotide sequence ID" value="NZ_AOJH01000071.1"/>
</dbReference>
<evidence type="ECO:0000313" key="4">
    <source>
        <dbReference type="Proteomes" id="UP000011546"/>
    </source>
</evidence>
<accession>M0NX86</accession>
<dbReference type="EMBL" id="AOJH01000071">
    <property type="protein sequence ID" value="EMA61879.1"/>
    <property type="molecule type" value="Genomic_DNA"/>
</dbReference>
<comment type="caution">
    <text evidence="3">The sequence shown here is derived from an EMBL/GenBank/DDBJ whole genome shotgun (WGS) entry which is preliminary data.</text>
</comment>
<feature type="compositionally biased region" description="Basic and acidic residues" evidence="1">
    <location>
        <begin position="52"/>
        <end position="70"/>
    </location>
</feature>
<evidence type="ECO:0000256" key="2">
    <source>
        <dbReference type="SAM" id="Phobius"/>
    </source>
</evidence>
<dbReference type="STRING" id="1230456.C468_11785"/>
<gene>
    <name evidence="3" type="ORF">C468_11785</name>
</gene>
<dbReference type="Pfam" id="PF23933">
    <property type="entry name" value="DUF7269"/>
    <property type="match status" value="1"/>
</dbReference>